<proteinExistence type="predicted"/>
<gene>
    <name evidence="1" type="ORF">PLOB_00010866</name>
</gene>
<evidence type="ECO:0000313" key="2">
    <source>
        <dbReference type="Proteomes" id="UP001159405"/>
    </source>
</evidence>
<name>A0ABN8QUE2_9CNID</name>
<dbReference type="EMBL" id="CALNXK010000157">
    <property type="protein sequence ID" value="CAH3170658.1"/>
    <property type="molecule type" value="Genomic_DNA"/>
</dbReference>
<protein>
    <submittedName>
        <fullName evidence="1">Uncharacterized protein</fullName>
    </submittedName>
</protein>
<accession>A0ABN8QUE2</accession>
<dbReference type="Proteomes" id="UP001159405">
    <property type="component" value="Unassembled WGS sequence"/>
</dbReference>
<reference evidence="1 2" key="1">
    <citation type="submission" date="2022-05" db="EMBL/GenBank/DDBJ databases">
        <authorList>
            <consortium name="Genoscope - CEA"/>
            <person name="William W."/>
        </authorList>
    </citation>
    <scope>NUCLEOTIDE SEQUENCE [LARGE SCALE GENOMIC DNA]</scope>
</reference>
<keyword evidence="2" id="KW-1185">Reference proteome</keyword>
<organism evidence="1 2">
    <name type="scientific">Porites lobata</name>
    <dbReference type="NCBI Taxonomy" id="104759"/>
    <lineage>
        <taxon>Eukaryota</taxon>
        <taxon>Metazoa</taxon>
        <taxon>Cnidaria</taxon>
        <taxon>Anthozoa</taxon>
        <taxon>Hexacorallia</taxon>
        <taxon>Scleractinia</taxon>
        <taxon>Fungiina</taxon>
        <taxon>Poritidae</taxon>
        <taxon>Porites</taxon>
    </lineage>
</organism>
<comment type="caution">
    <text evidence="1">The sequence shown here is derived from an EMBL/GenBank/DDBJ whole genome shotgun (WGS) entry which is preliminary data.</text>
</comment>
<evidence type="ECO:0000313" key="1">
    <source>
        <dbReference type="EMBL" id="CAH3170658.1"/>
    </source>
</evidence>
<sequence length="105" mass="11997">MSYPLLDLTATVPDVEETDKPLSEVTKRHRTFFRLVWNSFEEVQSKGELSRNCLDCVGGVFLDGKFPFELLQLKDSNSCRSTDWSIHFQDTFGLFFLQASSSTHA</sequence>